<evidence type="ECO:0000313" key="3">
    <source>
        <dbReference type="EMBL" id="RKN25383.1"/>
    </source>
</evidence>
<dbReference type="SUPFAM" id="SSF49785">
    <property type="entry name" value="Galactose-binding domain-like"/>
    <property type="match status" value="1"/>
</dbReference>
<keyword evidence="4" id="KW-1185">Reference proteome</keyword>
<accession>A0A3A9VXI3</accession>
<dbReference type="Proteomes" id="UP000275024">
    <property type="component" value="Unassembled WGS sequence"/>
</dbReference>
<dbReference type="InterPro" id="IPR000421">
    <property type="entry name" value="FA58C"/>
</dbReference>
<proteinExistence type="predicted"/>
<evidence type="ECO:0000259" key="1">
    <source>
        <dbReference type="PROSITE" id="PS50022"/>
    </source>
</evidence>
<feature type="domain" description="F5/8 type C" evidence="1">
    <location>
        <begin position="45"/>
        <end position="183"/>
    </location>
</feature>
<evidence type="ECO:0000313" key="2">
    <source>
        <dbReference type="EMBL" id="RKN04873.1"/>
    </source>
</evidence>
<dbReference type="EMBL" id="RBDX01000031">
    <property type="protein sequence ID" value="RKN04873.1"/>
    <property type="molecule type" value="Genomic_DNA"/>
</dbReference>
<dbReference type="Proteomes" id="UP000268652">
    <property type="component" value="Unassembled WGS sequence"/>
</dbReference>
<dbReference type="Gene3D" id="2.60.120.560">
    <property type="entry name" value="Exo-inulinase, domain 1"/>
    <property type="match status" value="1"/>
</dbReference>
<evidence type="ECO:0000313" key="5">
    <source>
        <dbReference type="Proteomes" id="UP000275024"/>
    </source>
</evidence>
<dbReference type="PROSITE" id="PS50022">
    <property type="entry name" value="FA58C_3"/>
    <property type="match status" value="1"/>
</dbReference>
<organism evidence="2 5">
    <name type="scientific">Streptomyces radicis</name>
    <dbReference type="NCBI Taxonomy" id="1750517"/>
    <lineage>
        <taxon>Bacteria</taxon>
        <taxon>Bacillati</taxon>
        <taxon>Actinomycetota</taxon>
        <taxon>Actinomycetes</taxon>
        <taxon>Kitasatosporales</taxon>
        <taxon>Streptomycetaceae</taxon>
        <taxon>Streptomyces</taxon>
    </lineage>
</organism>
<evidence type="ECO:0000313" key="4">
    <source>
        <dbReference type="Proteomes" id="UP000268652"/>
    </source>
</evidence>
<name>A0A3A9VXI3_9ACTN</name>
<protein>
    <submittedName>
        <fullName evidence="2">DUF1080 domain-containing protein</fullName>
    </submittedName>
</protein>
<comment type="caution">
    <text evidence="2">The sequence shown here is derived from an EMBL/GenBank/DDBJ whole genome shotgun (WGS) entry which is preliminary data.</text>
</comment>
<gene>
    <name evidence="3" type="ORF">D7318_09290</name>
    <name evidence="2" type="ORF">D7319_27130</name>
</gene>
<reference evidence="4 5" key="1">
    <citation type="submission" date="2018-09" db="EMBL/GenBank/DDBJ databases">
        <title>Streptomyces sp. nov. DS1-2, an endophytic actinomycete isolated from roots of Dendrobium scabrilingue.</title>
        <authorList>
            <person name="Kuncharoen N."/>
            <person name="Kudo T."/>
            <person name="Ohkuma M."/>
            <person name="Yuki M."/>
            <person name="Tanasupawat S."/>
        </authorList>
    </citation>
    <scope>NUCLEOTIDE SEQUENCE [LARGE SCALE GENOMIC DNA]</scope>
    <source>
        <strain evidence="2 5">AZ1-7</strain>
        <strain evidence="3 4">DS1-2</strain>
    </source>
</reference>
<dbReference type="EMBL" id="RBDY01000004">
    <property type="protein sequence ID" value="RKN25383.1"/>
    <property type="molecule type" value="Genomic_DNA"/>
</dbReference>
<dbReference type="InterPro" id="IPR008979">
    <property type="entry name" value="Galactose-bd-like_sf"/>
</dbReference>
<dbReference type="OrthoDB" id="5513218at2"/>
<dbReference type="AlphaFoldDB" id="A0A3A9VXI3"/>
<dbReference type="Gene3D" id="2.60.120.260">
    <property type="entry name" value="Galactose-binding domain-like"/>
    <property type="match status" value="1"/>
</dbReference>
<sequence>MRGQRIEVYLNGVRVNEYTSARDIALGHIGVQNDGEGLDIHYRDIRIRHEGAQSTDLARGRPVEVTSVEPGSGHVGANAVDGDPATRWGSAYADPQSITVDLGAEHALTGVRLAWETAYARAYTIETSVDGVTWETVHTATAGDGGLDEIALDGTVARHVRLTGTERATQWGYSLWDLAVFGD</sequence>
<dbReference type="Pfam" id="PF00754">
    <property type="entry name" value="F5_F8_type_C"/>
    <property type="match status" value="1"/>
</dbReference>